<dbReference type="AlphaFoldDB" id="A0A9P6H398"/>
<keyword evidence="2" id="KW-1185">Reference proteome</keyword>
<protein>
    <submittedName>
        <fullName evidence="1">Uncharacterized protein</fullName>
    </submittedName>
</protein>
<dbReference type="EMBL" id="SBJO01000024">
    <property type="protein sequence ID" value="KAF9764407.1"/>
    <property type="molecule type" value="Genomic_DNA"/>
</dbReference>
<reference evidence="1 2" key="1">
    <citation type="journal article" date="2020" name="Genome Biol. Evol.">
        <title>Comparative genomics of strictly vertically transmitted, feminizing microsporidia endosymbionts of amphipod crustaceans.</title>
        <authorList>
            <person name="Cormier A."/>
            <person name="Chebbi M.A."/>
            <person name="Giraud I."/>
            <person name="Wattier R."/>
            <person name="Teixeira M."/>
            <person name="Gilbert C."/>
            <person name="Rigaud T."/>
            <person name="Cordaux R."/>
        </authorList>
    </citation>
    <scope>NUCLEOTIDE SEQUENCE [LARGE SCALE GENOMIC DNA]</scope>
    <source>
        <strain evidence="1 2">Ou3-Ou53</strain>
    </source>
</reference>
<accession>A0A9P6H398</accession>
<organism evidence="1 2">
    <name type="scientific">Nosema granulosis</name>
    <dbReference type="NCBI Taxonomy" id="83296"/>
    <lineage>
        <taxon>Eukaryota</taxon>
        <taxon>Fungi</taxon>
        <taxon>Fungi incertae sedis</taxon>
        <taxon>Microsporidia</taxon>
        <taxon>Nosematidae</taxon>
        <taxon>Nosema</taxon>
    </lineage>
</organism>
<proteinExistence type="predicted"/>
<sequence>MFYLRLALCTVYFHIRLSSEPSYIAKVGEKVVLSSLYDPIKFKFTAMDNNNISLIDSFTDKGVEVTFFNGLRERPIKVKERQAFKIVYSGSGSFYIMQGNKCLQVRKEDNRKTKSNEFKKLTLGSCSSKNEKFFDVKADSDLIKQYDHIRVHDTHHDKRHLHYHSYDNYCGYHNCSNRSGMNHVIKDLSHTTGHGHEVYIDVNEFYLS</sequence>
<evidence type="ECO:0000313" key="1">
    <source>
        <dbReference type="EMBL" id="KAF9764407.1"/>
    </source>
</evidence>
<gene>
    <name evidence="1" type="ORF">NGRA_0593</name>
</gene>
<name>A0A9P6H398_9MICR</name>
<comment type="caution">
    <text evidence="1">The sequence shown here is derived from an EMBL/GenBank/DDBJ whole genome shotgun (WGS) entry which is preliminary data.</text>
</comment>
<evidence type="ECO:0000313" key="2">
    <source>
        <dbReference type="Proteomes" id="UP000740883"/>
    </source>
</evidence>
<dbReference type="Proteomes" id="UP000740883">
    <property type="component" value="Unassembled WGS sequence"/>
</dbReference>